<name>A0A1J6JDW5_NICAT</name>
<dbReference type="Gramene" id="OIT08947">
    <property type="protein sequence ID" value="OIT08947"/>
    <property type="gene ID" value="A4A49_60276"/>
</dbReference>
<dbReference type="AlphaFoldDB" id="A0A1J6JDW5"/>
<dbReference type="EMBL" id="MJEQ01024472">
    <property type="protein sequence ID" value="OIT08947.1"/>
    <property type="molecule type" value="Genomic_DNA"/>
</dbReference>
<evidence type="ECO:0000313" key="3">
    <source>
        <dbReference type="Proteomes" id="UP000187609"/>
    </source>
</evidence>
<organism evidence="2 3">
    <name type="scientific">Nicotiana attenuata</name>
    <name type="common">Coyote tobacco</name>
    <dbReference type="NCBI Taxonomy" id="49451"/>
    <lineage>
        <taxon>Eukaryota</taxon>
        <taxon>Viridiplantae</taxon>
        <taxon>Streptophyta</taxon>
        <taxon>Embryophyta</taxon>
        <taxon>Tracheophyta</taxon>
        <taxon>Spermatophyta</taxon>
        <taxon>Magnoliopsida</taxon>
        <taxon>eudicotyledons</taxon>
        <taxon>Gunneridae</taxon>
        <taxon>Pentapetalae</taxon>
        <taxon>asterids</taxon>
        <taxon>lamiids</taxon>
        <taxon>Solanales</taxon>
        <taxon>Solanaceae</taxon>
        <taxon>Nicotianoideae</taxon>
        <taxon>Nicotianeae</taxon>
        <taxon>Nicotiana</taxon>
    </lineage>
</organism>
<sequence length="242" mass="27120">MTGSNTSNMTGLGLVTVQRDEPEASDGREVTLRDEHIAQLSQQVANLQGEIERLRNLTNLSISLNTPLPEERTNAPIPPPFPYFDSPIPEHLPLNPPLHNNKPTSTNAHANPQQANPSTFTTSYISQPPPAQSTPLTQSHHVTQHIPMAHVTIPNMQYVPPVYVAEAQPFTTPMPHQLHSEVYHYQEAEKEVRAKADEYMEKEIRELKEAVKSLKTVRSMEGLEYEDLCVHPDVDLPTGYKV</sequence>
<comment type="caution">
    <text evidence="2">The sequence shown here is derived from an EMBL/GenBank/DDBJ whole genome shotgun (WGS) entry which is preliminary data.</text>
</comment>
<gene>
    <name evidence="2" type="ORF">A4A49_60276</name>
</gene>
<dbReference type="Proteomes" id="UP000187609">
    <property type="component" value="Unassembled WGS sequence"/>
</dbReference>
<feature type="compositionally biased region" description="Polar residues" evidence="1">
    <location>
        <begin position="102"/>
        <end position="126"/>
    </location>
</feature>
<evidence type="ECO:0000313" key="2">
    <source>
        <dbReference type="EMBL" id="OIT08947.1"/>
    </source>
</evidence>
<keyword evidence="3" id="KW-1185">Reference proteome</keyword>
<evidence type="ECO:0000256" key="1">
    <source>
        <dbReference type="SAM" id="MobiDB-lite"/>
    </source>
</evidence>
<protein>
    <submittedName>
        <fullName evidence="2">Uncharacterized protein</fullName>
    </submittedName>
</protein>
<feature type="non-terminal residue" evidence="2">
    <location>
        <position position="242"/>
    </location>
</feature>
<dbReference type="SMR" id="A0A1J6JDW5"/>
<proteinExistence type="predicted"/>
<feature type="region of interest" description="Disordered" evidence="1">
    <location>
        <begin position="1"/>
        <end position="26"/>
    </location>
</feature>
<feature type="region of interest" description="Disordered" evidence="1">
    <location>
        <begin position="96"/>
        <end position="141"/>
    </location>
</feature>
<reference evidence="2" key="1">
    <citation type="submission" date="2016-11" db="EMBL/GenBank/DDBJ databases">
        <title>The genome of Nicotiana attenuata.</title>
        <authorList>
            <person name="Xu S."/>
            <person name="Brockmoeller T."/>
            <person name="Gaquerel E."/>
            <person name="Navarro A."/>
            <person name="Kuhl H."/>
            <person name="Gase K."/>
            <person name="Ling Z."/>
            <person name="Zhou W."/>
            <person name="Kreitzer C."/>
            <person name="Stanke M."/>
            <person name="Tang H."/>
            <person name="Lyons E."/>
            <person name="Pandey P."/>
            <person name="Pandey S.P."/>
            <person name="Timmermann B."/>
            <person name="Baldwin I.T."/>
        </authorList>
    </citation>
    <scope>NUCLEOTIDE SEQUENCE [LARGE SCALE GENOMIC DNA]</scope>
    <source>
        <strain evidence="2">UT</strain>
    </source>
</reference>
<feature type="compositionally biased region" description="Polar residues" evidence="1">
    <location>
        <begin position="1"/>
        <end position="10"/>
    </location>
</feature>
<accession>A0A1J6JDW5</accession>
<dbReference type="OMA" id="IDQYTEM"/>